<evidence type="ECO:0000313" key="2">
    <source>
        <dbReference type="Proteomes" id="UP001642484"/>
    </source>
</evidence>
<organism evidence="1 2">
    <name type="scientific">Durusdinium trenchii</name>
    <dbReference type="NCBI Taxonomy" id="1381693"/>
    <lineage>
        <taxon>Eukaryota</taxon>
        <taxon>Sar</taxon>
        <taxon>Alveolata</taxon>
        <taxon>Dinophyceae</taxon>
        <taxon>Suessiales</taxon>
        <taxon>Symbiodiniaceae</taxon>
        <taxon>Durusdinium</taxon>
    </lineage>
</organism>
<proteinExistence type="predicted"/>
<protein>
    <recommendedName>
        <fullName evidence="3">ISXO2-like transposase domain-containing protein</fullName>
    </recommendedName>
</protein>
<accession>A0ABP0Q4A0</accession>
<keyword evidence="2" id="KW-1185">Reference proteome</keyword>
<dbReference type="Proteomes" id="UP001642484">
    <property type="component" value="Unassembled WGS sequence"/>
</dbReference>
<name>A0ABP0Q4A0_9DINO</name>
<reference evidence="1 2" key="1">
    <citation type="submission" date="2024-02" db="EMBL/GenBank/DDBJ databases">
        <authorList>
            <person name="Chen Y."/>
            <person name="Shah S."/>
            <person name="Dougan E. K."/>
            <person name="Thang M."/>
            <person name="Chan C."/>
        </authorList>
    </citation>
    <scope>NUCLEOTIDE SEQUENCE [LARGE SCALE GENOMIC DNA]</scope>
</reference>
<comment type="caution">
    <text evidence="1">The sequence shown here is derived from an EMBL/GenBank/DDBJ whole genome shotgun (WGS) entry which is preliminary data.</text>
</comment>
<evidence type="ECO:0000313" key="1">
    <source>
        <dbReference type="EMBL" id="CAK9083080.1"/>
    </source>
</evidence>
<sequence>MQRRLECVRKKYVEKREKSIVFGKNSMWADVEGDEATFDKRIKGDHCLLWEQWCGLVQRGRPETLVLARLQPPLTIPRAPGPGPITKKDWKPLAQKHLANRKIIFHTDSAKAYKLKLPGVIHDVVSHKLPDGKHLKVKAGTQHIDWCWKFLKERLSEGPGCRAGMARLRRKIRATQYEYWHRGNDLWSCTGDLLHDYMSDIMAKP</sequence>
<gene>
    <name evidence="1" type="ORF">CCMP2556_LOCUS40538</name>
</gene>
<dbReference type="EMBL" id="CAXAMN010024006">
    <property type="protein sequence ID" value="CAK9083080.1"/>
    <property type="molecule type" value="Genomic_DNA"/>
</dbReference>
<evidence type="ECO:0008006" key="3">
    <source>
        <dbReference type="Google" id="ProtNLM"/>
    </source>
</evidence>